<accession>B7K1I7</accession>
<dbReference type="Gene3D" id="3.40.50.2000">
    <property type="entry name" value="Glycogen Phosphorylase B"/>
    <property type="match status" value="2"/>
</dbReference>
<dbReference type="AlphaFoldDB" id="B7K1I7"/>
<evidence type="ECO:0000313" key="2">
    <source>
        <dbReference type="Proteomes" id="UP000008204"/>
    </source>
</evidence>
<dbReference type="CAZy" id="GT4">
    <property type="family name" value="Glycosyltransferase Family 4"/>
</dbReference>
<sequence length="407" mass="45278">MKVAYLINQYPKISHSFIRREILALEELGLPITRFSIRSCAEPLIDEADQQELAKTNIILDAGILGLLISLLKVAITRPQRWIEAFILTLKLGWKSDRGILLYCAYLAEACVLIDHFSELQISHFHAHFGTNSTMVVLLNHILGGASYSFTLHGPKEFEKVEAIALPEKIKQAEFVVGISSYGRSQLCRWCDYTKWDKIKVIHCGLDQSFFSLPRQPIPQENTLVCVGRLCEQKGQLLLIEAASKLVAQGFKFKLILVGDGPLREPIEQAIARWQLKETVEITGWATQAEVQQHILASKAMVLPSFAEGLPVVLMESLALGRPVISTYVAGIPELVIPGKSGWLVPAGSVNPLVDAMKKVLETPISQLEDMGKTGANYVKEHHNVLTEAQKLMLLFQEAKHSNKSPV</sequence>
<dbReference type="STRING" id="41431.PCC8801_3566"/>
<reference evidence="2" key="1">
    <citation type="journal article" date="2011" name="MBio">
        <title>Novel metabolic attributes of the genus Cyanothece, comprising a group of unicellular nitrogen-fixing Cyanobacteria.</title>
        <authorList>
            <person name="Bandyopadhyay A."/>
            <person name="Elvitigala T."/>
            <person name="Welsh E."/>
            <person name="Stockel J."/>
            <person name="Liberton M."/>
            <person name="Min H."/>
            <person name="Sherman L.A."/>
            <person name="Pakrasi H.B."/>
        </authorList>
    </citation>
    <scope>NUCLEOTIDE SEQUENCE [LARGE SCALE GENOMIC DNA]</scope>
    <source>
        <strain evidence="2">PCC 8801</strain>
    </source>
</reference>
<evidence type="ECO:0000313" key="1">
    <source>
        <dbReference type="EMBL" id="ACK67529.1"/>
    </source>
</evidence>
<name>B7K1I7_RIPO1</name>
<dbReference type="SUPFAM" id="SSF53756">
    <property type="entry name" value="UDP-Glycosyltransferase/glycogen phosphorylase"/>
    <property type="match status" value="1"/>
</dbReference>
<dbReference type="KEGG" id="cyp:PCC8801_3566"/>
<dbReference type="RefSeq" id="WP_012596787.1">
    <property type="nucleotide sequence ID" value="NC_011726.1"/>
</dbReference>
<keyword evidence="1" id="KW-0808">Transferase</keyword>
<dbReference type="Proteomes" id="UP000008204">
    <property type="component" value="Chromosome"/>
</dbReference>
<dbReference type="OrthoDB" id="73743at2"/>
<dbReference type="InterPro" id="IPR050194">
    <property type="entry name" value="Glycosyltransferase_grp1"/>
</dbReference>
<dbReference type="HOGENOM" id="CLU_009583_14_2_3"/>
<dbReference type="PANTHER" id="PTHR45947:SF15">
    <property type="entry name" value="TEICHURONIC ACID BIOSYNTHESIS GLYCOSYLTRANSFERASE TUAC-RELATED"/>
    <property type="match status" value="1"/>
</dbReference>
<dbReference type="Pfam" id="PF13692">
    <property type="entry name" value="Glyco_trans_1_4"/>
    <property type="match status" value="1"/>
</dbReference>
<dbReference type="eggNOG" id="COG0438">
    <property type="taxonomic scope" value="Bacteria"/>
</dbReference>
<dbReference type="EMBL" id="CP001287">
    <property type="protein sequence ID" value="ACK67529.1"/>
    <property type="molecule type" value="Genomic_DNA"/>
</dbReference>
<proteinExistence type="predicted"/>
<gene>
    <name evidence="1" type="ordered locus">PCC8801_3566</name>
</gene>
<dbReference type="GO" id="GO:0016757">
    <property type="term" value="F:glycosyltransferase activity"/>
    <property type="evidence" value="ECO:0007669"/>
    <property type="project" value="TreeGrafter"/>
</dbReference>
<dbReference type="PANTHER" id="PTHR45947">
    <property type="entry name" value="SULFOQUINOVOSYL TRANSFERASE SQD2"/>
    <property type="match status" value="1"/>
</dbReference>
<protein>
    <submittedName>
        <fullName evidence="1">Glycosyl transferase group 1</fullName>
    </submittedName>
</protein>
<keyword evidence="2" id="KW-1185">Reference proteome</keyword>
<organism evidence="1 2">
    <name type="scientific">Rippkaea orientalis (strain PCC 8801 / RF-1)</name>
    <name type="common">Cyanothece sp. (strain PCC 8801)</name>
    <dbReference type="NCBI Taxonomy" id="41431"/>
    <lineage>
        <taxon>Bacteria</taxon>
        <taxon>Bacillati</taxon>
        <taxon>Cyanobacteriota</taxon>
        <taxon>Cyanophyceae</taxon>
        <taxon>Oscillatoriophycideae</taxon>
        <taxon>Chroococcales</taxon>
        <taxon>Aphanothecaceae</taxon>
        <taxon>Rippkaea</taxon>
        <taxon>Rippkaea orientalis</taxon>
    </lineage>
</organism>